<protein>
    <submittedName>
        <fullName evidence="1">Uncharacterized protein</fullName>
    </submittedName>
</protein>
<reference evidence="1" key="1">
    <citation type="submission" date="2017-04" db="EMBL/GenBank/DDBJ databases">
        <title>Unveiling RNA virosphere associated with marine microorganisms.</title>
        <authorList>
            <person name="Urayama S."/>
            <person name="Takaki Y."/>
            <person name="Nishi S."/>
            <person name="Yoshida Y."/>
            <person name="Deguchi S."/>
            <person name="Takai K."/>
            <person name="Nunoura T."/>
        </authorList>
    </citation>
    <scope>NUCLEOTIDE SEQUENCE</scope>
</reference>
<name>A0A2V0RB90_9ZZZZ</name>
<dbReference type="AlphaFoldDB" id="A0A2V0RB90"/>
<evidence type="ECO:0000313" key="1">
    <source>
        <dbReference type="EMBL" id="GBH22531.1"/>
    </source>
</evidence>
<comment type="caution">
    <text evidence="1">The sequence shown here is derived from an EMBL/GenBank/DDBJ whole genome shotgun (WGS) entry which is preliminary data.</text>
</comment>
<dbReference type="EMBL" id="BDQC01000141">
    <property type="protein sequence ID" value="GBH22531.1"/>
    <property type="molecule type" value="Genomic_RNA"/>
</dbReference>
<accession>A0A2V0RB90</accession>
<sequence>MEEIAGEAQRQVESHPITAVPDAARRFFSDGRLTDSEITAIYGEVSSTIVGNAEAMAQLNVLMRGMLNPFSDCAQGVGVPQQPVGSQLIHNMVTESYTIPEGCDRMVIVMNPVVGARNGEVSATMYFVNSRLTSRTEPQQLNDGSVLGIRKLATGLRIDDFKNASLYSAGIKACDLTADDFKRGAIYAAVLDDRSTHPAQLYPGKIGRVTEDYLVDVPKDQAVSVVIRNSELFTEPNRRGLDSSQLRYANLLQGRSTFASAPTRGEITAGEEAVLAYNGKDLQFGQLAANAQMAQSNKGQENVQTCYIGTVPAIPVRPHYPPQPSERIQVLSSEDIPALQQSCGIDNIPMLSRDLSAVRFAGTLKLCGPVNTLPHAGGPSSLMEQPQGVAIKPFASDAPEFNTTGAGFGQPFIDSIDSIDSLGSDVSAYANDGQPTTGANNHWLSGIGTPPGNWRVVLEILGMRKAAVAAAGTAPDPEVRPIGRAEMLCMLGTKATVSYSAQAVATPLWDDVEFSASMNSFPIVNTESLGSVCIDGITVVPGQGLDPATEDPVSPGEVITGWRIWMQSWSGDLDGGQARDLPCIASQNTCIGTVTVSHVGAGYMSIPNVTFAESPLGPQATAKGHAIMTADPTDGATTVARILVTDPGFGYTEAPTITIGAPAAGPGISTAIATCALKAVQGGERFNSNQFGVEFTPGCFELIKNGADAISSGKKGVIILDGLTPLGAAGSSSASNVSVTLSSYVSFIPKSAAMPQRVRPTNQQLLTSTSAASALALVADYAPSLHANEIARQLNEAVFLSHQGDEAALKAASDGLGAGVFGIFGKMKKFAKKAYKTVKGAVDSVDHGTKAALARLAKPVAMRALKNVKDRVGLGHVADGTIIRHAELAGKKLAELFGAHGGMHAGSMYAGTDAPLHASHGDFWRTLTKVGGAALPLLLRDDSISTNVKLQKQLFASSQAKFPVLSKTGDLAGTLELTVAPNPKPLLTYTTIPHNGRTLHYDSRLKSVDDGHTTTHEVLGHWFEDHPEASDVYVSVRKLKAGQHVYGRSWEASLASAVAGKPQLITGTIEHVSGRSKAPTAHIGGIVGAGAKAQLSNLAVPVENAAEVPGNTKLVSAVRL</sequence>
<organism evidence="1">
    <name type="scientific">viral metagenome</name>
    <dbReference type="NCBI Taxonomy" id="1070528"/>
    <lineage>
        <taxon>unclassified sequences</taxon>
        <taxon>metagenomes</taxon>
        <taxon>organismal metagenomes</taxon>
    </lineage>
</organism>
<proteinExistence type="predicted"/>